<dbReference type="KEGG" id="dfl:DFE_2756"/>
<dbReference type="AlphaFoldDB" id="A0A2Z6B1V6"/>
<evidence type="ECO:0000313" key="2">
    <source>
        <dbReference type="Proteomes" id="UP000269883"/>
    </source>
</evidence>
<proteinExistence type="predicted"/>
<sequence length="87" mass="10051">MLVAFFTRTWDFNPIIRIAKNYVTIFQFVLGLLEPVLSFLHSFIKLGNFDGVFIIYGVFGEDLYFSDVGYVSPIRNDVALFVNEVFL</sequence>
<name>A0A2Z6B1V6_9BACT</name>
<protein>
    <submittedName>
        <fullName evidence="1">Band 7 family protein</fullName>
    </submittedName>
</protein>
<reference evidence="1 2" key="1">
    <citation type="journal article" date="2018" name="Sci. Adv.">
        <title>Multi-heme cytochromes provide a pathway for survival in energy-limited environments.</title>
        <authorList>
            <person name="Deng X."/>
            <person name="Dohmae N."/>
            <person name="Nealson K.H."/>
            <person name="Hashimoto K."/>
            <person name="Okamoto A."/>
        </authorList>
    </citation>
    <scope>NUCLEOTIDE SEQUENCE [LARGE SCALE GENOMIC DNA]</scope>
    <source>
        <strain evidence="1 2">IS5</strain>
    </source>
</reference>
<evidence type="ECO:0000313" key="1">
    <source>
        <dbReference type="EMBL" id="BBD09482.1"/>
    </source>
</evidence>
<dbReference type="EMBL" id="AP017378">
    <property type="protein sequence ID" value="BBD09482.1"/>
    <property type="molecule type" value="Genomic_DNA"/>
</dbReference>
<dbReference type="Proteomes" id="UP000269883">
    <property type="component" value="Chromosome"/>
</dbReference>
<organism evidence="1 2">
    <name type="scientific">Desulfovibrio ferrophilus</name>
    <dbReference type="NCBI Taxonomy" id="241368"/>
    <lineage>
        <taxon>Bacteria</taxon>
        <taxon>Pseudomonadati</taxon>
        <taxon>Thermodesulfobacteriota</taxon>
        <taxon>Desulfovibrionia</taxon>
        <taxon>Desulfovibrionales</taxon>
        <taxon>Desulfovibrionaceae</taxon>
        <taxon>Desulfovibrio</taxon>
    </lineage>
</organism>
<keyword evidence="2" id="KW-1185">Reference proteome</keyword>
<gene>
    <name evidence="1" type="ORF">DFE_2756</name>
</gene>
<accession>A0A2Z6B1V6</accession>